<dbReference type="PANTHER" id="PTHR45809">
    <property type="entry name" value="VIRAL IAP-ASSOCIATED FACTOR HOMOLOG"/>
    <property type="match status" value="1"/>
</dbReference>
<comment type="similarity">
    <text evidence="1">Belongs to the phosducin family.</text>
</comment>
<dbReference type="STRING" id="45607.A0A2T0FHY2"/>
<dbReference type="EMBL" id="NDIQ01000021">
    <property type="protein sequence ID" value="PRT54567.1"/>
    <property type="molecule type" value="Genomic_DNA"/>
</dbReference>
<gene>
    <name evidence="3" type="ORF">B9G98_02187</name>
</gene>
<dbReference type="InterPro" id="IPR051498">
    <property type="entry name" value="Phosducin-like_chap/apop_reg"/>
</dbReference>
<dbReference type="GO" id="GO:0005737">
    <property type="term" value="C:cytoplasm"/>
    <property type="evidence" value="ECO:0007669"/>
    <property type="project" value="TreeGrafter"/>
</dbReference>
<protein>
    <submittedName>
        <fullName evidence="3">Phosducin-like protein 2</fullName>
    </submittedName>
</protein>
<dbReference type="GeneID" id="36515935"/>
<accession>A0A2T0FHY2</accession>
<proteinExistence type="inferred from homology"/>
<organism evidence="3 4">
    <name type="scientific">Wickerhamiella sorbophila</name>
    <dbReference type="NCBI Taxonomy" id="45607"/>
    <lineage>
        <taxon>Eukaryota</taxon>
        <taxon>Fungi</taxon>
        <taxon>Dikarya</taxon>
        <taxon>Ascomycota</taxon>
        <taxon>Saccharomycotina</taxon>
        <taxon>Dipodascomycetes</taxon>
        <taxon>Dipodascales</taxon>
        <taxon>Trichomonascaceae</taxon>
        <taxon>Wickerhamiella</taxon>
    </lineage>
</organism>
<dbReference type="PANTHER" id="PTHR45809:SF3">
    <property type="entry name" value="VIRAL IAP-ASSOCIATED FACTOR HOMOLOG"/>
    <property type="match status" value="1"/>
</dbReference>
<evidence type="ECO:0000313" key="3">
    <source>
        <dbReference type="EMBL" id="PRT54567.1"/>
    </source>
</evidence>
<dbReference type="RefSeq" id="XP_024664512.1">
    <property type="nucleotide sequence ID" value="XM_024808744.1"/>
</dbReference>
<comment type="caution">
    <text evidence="3">The sequence shown here is derived from an EMBL/GenBank/DDBJ whole genome shotgun (WGS) entry which is preliminary data.</text>
</comment>
<dbReference type="SUPFAM" id="SSF52833">
    <property type="entry name" value="Thioredoxin-like"/>
    <property type="match status" value="1"/>
</dbReference>
<dbReference type="AlphaFoldDB" id="A0A2T0FHY2"/>
<evidence type="ECO:0000259" key="2">
    <source>
        <dbReference type="Pfam" id="PF02114"/>
    </source>
</evidence>
<sequence length="216" mass="24695">MQNPNEDTEWNDVLRQHGILPPRAPSPTAQLEAAMEEAVDKAYANRLEGKSLNELDELEDDGLEDEEFIQMYREKRMAEIQEQASRERFSEVVHISKPEYTEEITNASKSWPVFVHIVGSGVVQSKLLSALLLRVAPRFKDIKFVEIDSRQINEKYPSSQCPTILIYKNTNVLDQIVTLDTIGGNSTNLHDIDRLLVKEGLVERTDERLLENQDSD</sequence>
<name>A0A2T0FHY2_9ASCO</name>
<evidence type="ECO:0000256" key="1">
    <source>
        <dbReference type="ARBA" id="ARBA00009686"/>
    </source>
</evidence>
<feature type="domain" description="Phosducin" evidence="2">
    <location>
        <begin position="28"/>
        <end position="211"/>
    </location>
</feature>
<evidence type="ECO:0000313" key="4">
    <source>
        <dbReference type="Proteomes" id="UP000238350"/>
    </source>
</evidence>
<dbReference type="Proteomes" id="UP000238350">
    <property type="component" value="Unassembled WGS sequence"/>
</dbReference>
<dbReference type="InterPro" id="IPR036249">
    <property type="entry name" value="Thioredoxin-like_sf"/>
</dbReference>
<reference evidence="3 4" key="1">
    <citation type="submission" date="2017-04" db="EMBL/GenBank/DDBJ databases">
        <title>Genome sequencing of [Candida] sorbophila.</title>
        <authorList>
            <person name="Ahn J.O."/>
        </authorList>
    </citation>
    <scope>NUCLEOTIDE SEQUENCE [LARGE SCALE GENOMIC DNA]</scope>
    <source>
        <strain evidence="3 4">DS02</strain>
    </source>
</reference>
<dbReference type="OrthoDB" id="45518at2759"/>
<dbReference type="InterPro" id="IPR024253">
    <property type="entry name" value="Phosducin_thioredoxin-like_dom"/>
</dbReference>
<keyword evidence="4" id="KW-1185">Reference proteome</keyword>
<dbReference type="Gene3D" id="3.40.30.10">
    <property type="entry name" value="Glutaredoxin"/>
    <property type="match status" value="1"/>
</dbReference>
<dbReference type="Pfam" id="PF02114">
    <property type="entry name" value="Phosducin"/>
    <property type="match status" value="1"/>
</dbReference>
<dbReference type="GO" id="GO:0006457">
    <property type="term" value="P:protein folding"/>
    <property type="evidence" value="ECO:0007669"/>
    <property type="project" value="TreeGrafter"/>
</dbReference>
<dbReference type="CDD" id="cd02988">
    <property type="entry name" value="Phd_like_VIAF"/>
    <property type="match status" value="1"/>
</dbReference>